<evidence type="ECO:0000313" key="2">
    <source>
        <dbReference type="EMBL" id="KAF0537618.1"/>
    </source>
</evidence>
<accession>A0A8H4ER28</accession>
<feature type="compositionally biased region" description="Basic and acidic residues" evidence="1">
    <location>
        <begin position="68"/>
        <end position="79"/>
    </location>
</feature>
<feature type="compositionally biased region" description="Low complexity" evidence="1">
    <location>
        <begin position="80"/>
        <end position="106"/>
    </location>
</feature>
<comment type="caution">
    <text evidence="2">The sequence shown here is derived from an EMBL/GenBank/DDBJ whole genome shotgun (WGS) entry which is preliminary data.</text>
</comment>
<dbReference type="AlphaFoldDB" id="A0A8H4ER28"/>
<gene>
    <name evidence="2" type="ORF">F8M41_008382</name>
</gene>
<sequence>MSDENESTRYVVSSEFKPEKDDGHLRGPCIVILESIQLFRWIDLNINNAQAIRDLEEEIRDLKRKLVEDREERDNKRPNDNNIPTSNTPTTTIPSTSTNSIPTKTTTTFTFPDISSHTTIDDTFTSTTTTTTTTILSKTTTNTNTITTNSPKTTDNIDLSKTLFHLFLQNQHLKIILAALFVKKN</sequence>
<name>A0A8H4ER28_GIGMA</name>
<protein>
    <submittedName>
        <fullName evidence="2">Uncharacterized protein</fullName>
    </submittedName>
</protein>
<feature type="region of interest" description="Disordered" evidence="1">
    <location>
        <begin position="1"/>
        <end position="24"/>
    </location>
</feature>
<organism evidence="2 3">
    <name type="scientific">Gigaspora margarita</name>
    <dbReference type="NCBI Taxonomy" id="4874"/>
    <lineage>
        <taxon>Eukaryota</taxon>
        <taxon>Fungi</taxon>
        <taxon>Fungi incertae sedis</taxon>
        <taxon>Mucoromycota</taxon>
        <taxon>Glomeromycotina</taxon>
        <taxon>Glomeromycetes</taxon>
        <taxon>Diversisporales</taxon>
        <taxon>Gigasporaceae</taxon>
        <taxon>Gigaspora</taxon>
    </lineage>
</organism>
<dbReference type="EMBL" id="WTPW01000189">
    <property type="protein sequence ID" value="KAF0537618.1"/>
    <property type="molecule type" value="Genomic_DNA"/>
</dbReference>
<keyword evidence="3" id="KW-1185">Reference proteome</keyword>
<feature type="region of interest" description="Disordered" evidence="1">
    <location>
        <begin position="68"/>
        <end position="106"/>
    </location>
</feature>
<dbReference type="Proteomes" id="UP000439903">
    <property type="component" value="Unassembled WGS sequence"/>
</dbReference>
<evidence type="ECO:0000313" key="3">
    <source>
        <dbReference type="Proteomes" id="UP000439903"/>
    </source>
</evidence>
<dbReference type="OrthoDB" id="2485787at2759"/>
<proteinExistence type="predicted"/>
<reference evidence="2 3" key="1">
    <citation type="journal article" date="2019" name="Environ. Microbiol.">
        <title>At the nexus of three kingdoms: the genome of the mycorrhizal fungus Gigaspora margarita provides insights into plant, endobacterial and fungal interactions.</title>
        <authorList>
            <person name="Venice F."/>
            <person name="Ghignone S."/>
            <person name="Salvioli di Fossalunga A."/>
            <person name="Amselem J."/>
            <person name="Novero M."/>
            <person name="Xianan X."/>
            <person name="Sedzielewska Toro K."/>
            <person name="Morin E."/>
            <person name="Lipzen A."/>
            <person name="Grigoriev I.V."/>
            <person name="Henrissat B."/>
            <person name="Martin F.M."/>
            <person name="Bonfante P."/>
        </authorList>
    </citation>
    <scope>NUCLEOTIDE SEQUENCE [LARGE SCALE GENOMIC DNA]</scope>
    <source>
        <strain evidence="2 3">BEG34</strain>
    </source>
</reference>
<evidence type="ECO:0000256" key="1">
    <source>
        <dbReference type="SAM" id="MobiDB-lite"/>
    </source>
</evidence>